<protein>
    <submittedName>
        <fullName evidence="1">Uncharacterized protein</fullName>
    </submittedName>
</protein>
<sequence length="67" mass="7829">MQSKSELERRLSEPPYTNLPSWQWQLEQLNGDFSQYDLRMLLSLKNNLDNLLNGAPYPPPVKDLDPL</sequence>
<dbReference type="RefSeq" id="WP_224608466.1">
    <property type="nucleotide sequence ID" value="NZ_JAIQXV010000008.1"/>
</dbReference>
<comment type="caution">
    <text evidence="1">The sequence shown here is derived from an EMBL/GenBank/DDBJ whole genome shotgun (WGS) entry which is preliminary data.</text>
</comment>
<evidence type="ECO:0000313" key="2">
    <source>
        <dbReference type="Proteomes" id="UP001596317"/>
    </source>
</evidence>
<dbReference type="Proteomes" id="UP001596317">
    <property type="component" value="Unassembled WGS sequence"/>
</dbReference>
<dbReference type="EMBL" id="JBHSWB010000001">
    <property type="protein sequence ID" value="MFC6661617.1"/>
    <property type="molecule type" value="Genomic_DNA"/>
</dbReference>
<proteinExistence type="predicted"/>
<keyword evidence="2" id="KW-1185">Reference proteome</keyword>
<evidence type="ECO:0000313" key="1">
    <source>
        <dbReference type="EMBL" id="MFC6661617.1"/>
    </source>
</evidence>
<name>A0ABW1ZMU4_9DEIO</name>
<gene>
    <name evidence="1" type="ORF">ACFP90_15695</name>
</gene>
<accession>A0ABW1ZMU4</accession>
<organism evidence="1 2">
    <name type="scientific">Deinococcus multiflagellatus</name>
    <dbReference type="NCBI Taxonomy" id="1656887"/>
    <lineage>
        <taxon>Bacteria</taxon>
        <taxon>Thermotogati</taxon>
        <taxon>Deinococcota</taxon>
        <taxon>Deinococci</taxon>
        <taxon>Deinococcales</taxon>
        <taxon>Deinococcaceae</taxon>
        <taxon>Deinococcus</taxon>
    </lineage>
</organism>
<reference evidence="2" key="1">
    <citation type="journal article" date="2019" name="Int. J. Syst. Evol. Microbiol.">
        <title>The Global Catalogue of Microorganisms (GCM) 10K type strain sequencing project: providing services to taxonomists for standard genome sequencing and annotation.</title>
        <authorList>
            <consortium name="The Broad Institute Genomics Platform"/>
            <consortium name="The Broad Institute Genome Sequencing Center for Infectious Disease"/>
            <person name="Wu L."/>
            <person name="Ma J."/>
        </authorList>
    </citation>
    <scope>NUCLEOTIDE SEQUENCE [LARGE SCALE GENOMIC DNA]</scope>
    <source>
        <strain evidence="2">CCUG 63830</strain>
    </source>
</reference>